<dbReference type="GeneID" id="120266760"/>
<dbReference type="Gene3D" id="3.30.890.10">
    <property type="entry name" value="Methyl-cpg-binding Protein 2, Chain A"/>
    <property type="match status" value="1"/>
</dbReference>
<dbReference type="PROSITE" id="PS50982">
    <property type="entry name" value="MBD"/>
    <property type="match status" value="1"/>
</dbReference>
<sequence>MASAGEVGSYSLAEKDREVSEVVTVELPAPVGWKKTFTPKKGGTPTRNEVVFIAPTGEEIKNKKLLAQYLRSHPGNPPASEFDWGTGDTPRRSARISEKAKATWSAEGDSPKKRERKSSSKKGNKDKNDAGKGVPMEAPTLEDASKIAEDKEPADVEMKDAGKSVEAAKEVGEAMDAANDVGNSGITAAAEQHSAEKPNNYAEKGVPEENATKHSNEPEGAEKKTEENDKLNNEPDGGNKVKSVIPEPKTGEGNNNAEKEKKAETKLQPDPKQDVSEGNHLNDGKLGELPQNGSTSSNKQEIPKEAHSTNYDDEHRQPQASAISC</sequence>
<feature type="compositionally biased region" description="Polar residues" evidence="6">
    <location>
        <begin position="291"/>
        <end position="300"/>
    </location>
</feature>
<keyword evidence="2" id="KW-0805">Transcription regulation</keyword>
<evidence type="ECO:0000259" key="7">
    <source>
        <dbReference type="PROSITE" id="PS50982"/>
    </source>
</evidence>
<keyword evidence="5" id="KW-0539">Nucleus</keyword>
<feature type="region of interest" description="Disordered" evidence="6">
    <location>
        <begin position="69"/>
        <end position="325"/>
    </location>
</feature>
<feature type="domain" description="MBD" evidence="7">
    <location>
        <begin position="19"/>
        <end position="89"/>
    </location>
</feature>
<dbReference type="PANTHER" id="PTHR33729">
    <property type="entry name" value="METHYL-CPG BINDING DOMAIN CONTAINING PROTEIN, EXPRESSED"/>
    <property type="match status" value="1"/>
</dbReference>
<dbReference type="GO" id="GO:0005634">
    <property type="term" value="C:nucleus"/>
    <property type="evidence" value="ECO:0007669"/>
    <property type="project" value="UniProtKB-SubCell"/>
</dbReference>
<evidence type="ECO:0000256" key="3">
    <source>
        <dbReference type="ARBA" id="ARBA00023125"/>
    </source>
</evidence>
<keyword evidence="8" id="KW-1185">Reference proteome</keyword>
<dbReference type="AlphaFoldDB" id="A0AB40BSF4"/>
<gene>
    <name evidence="9" type="primary">LOC120266760</name>
</gene>
<evidence type="ECO:0000256" key="4">
    <source>
        <dbReference type="ARBA" id="ARBA00023163"/>
    </source>
</evidence>
<evidence type="ECO:0000256" key="6">
    <source>
        <dbReference type="SAM" id="MobiDB-lite"/>
    </source>
</evidence>
<accession>A0AB40BSF4</accession>
<feature type="compositionally biased region" description="Basic and acidic residues" evidence="6">
    <location>
        <begin position="205"/>
        <end position="239"/>
    </location>
</feature>
<evidence type="ECO:0000313" key="9">
    <source>
        <dbReference type="RefSeq" id="XP_039130357.1"/>
    </source>
</evidence>
<evidence type="ECO:0000256" key="5">
    <source>
        <dbReference type="ARBA" id="ARBA00023242"/>
    </source>
</evidence>
<dbReference type="RefSeq" id="XP_039130357.1">
    <property type="nucleotide sequence ID" value="XM_039274423.1"/>
</dbReference>
<dbReference type="GO" id="GO:0003677">
    <property type="term" value="F:DNA binding"/>
    <property type="evidence" value="ECO:0007669"/>
    <property type="project" value="UniProtKB-KW"/>
</dbReference>
<evidence type="ECO:0000313" key="8">
    <source>
        <dbReference type="Proteomes" id="UP001515500"/>
    </source>
</evidence>
<dbReference type="Pfam" id="PF01429">
    <property type="entry name" value="MBD"/>
    <property type="match status" value="1"/>
</dbReference>
<feature type="compositionally biased region" description="Basic and acidic residues" evidence="6">
    <location>
        <begin position="301"/>
        <end position="317"/>
    </location>
</feature>
<keyword evidence="3" id="KW-0238">DNA-binding</keyword>
<proteinExistence type="predicted"/>
<dbReference type="InterPro" id="IPR016177">
    <property type="entry name" value="DNA-bd_dom_sf"/>
</dbReference>
<dbReference type="InterPro" id="IPR039622">
    <property type="entry name" value="MBD10/11"/>
</dbReference>
<dbReference type="SUPFAM" id="SSF54171">
    <property type="entry name" value="DNA-binding domain"/>
    <property type="match status" value="1"/>
</dbReference>
<protein>
    <submittedName>
        <fullName evidence="9">Methyl-CpG-binding domain-containing protein 11-like</fullName>
    </submittedName>
</protein>
<evidence type="ECO:0000256" key="1">
    <source>
        <dbReference type="ARBA" id="ARBA00004123"/>
    </source>
</evidence>
<keyword evidence="4" id="KW-0804">Transcription</keyword>
<comment type="subcellular location">
    <subcellularLocation>
        <location evidence="1">Nucleus</location>
    </subcellularLocation>
</comment>
<feature type="compositionally biased region" description="Basic and acidic residues" evidence="6">
    <location>
        <begin position="89"/>
        <end position="101"/>
    </location>
</feature>
<dbReference type="PANTHER" id="PTHR33729:SF6">
    <property type="entry name" value="METHYL-CPG-BINDING DOMAIN-CONTAINING PROTEIN 11"/>
    <property type="match status" value="1"/>
</dbReference>
<feature type="compositionally biased region" description="Basic and acidic residues" evidence="6">
    <location>
        <begin position="143"/>
        <end position="172"/>
    </location>
</feature>
<feature type="compositionally biased region" description="Basic and acidic residues" evidence="6">
    <location>
        <begin position="257"/>
        <end position="286"/>
    </location>
</feature>
<dbReference type="Proteomes" id="UP001515500">
    <property type="component" value="Chromosome 8"/>
</dbReference>
<feature type="compositionally biased region" description="Basic residues" evidence="6">
    <location>
        <begin position="113"/>
        <end position="122"/>
    </location>
</feature>
<dbReference type="InterPro" id="IPR001739">
    <property type="entry name" value="Methyl_CpG_DNA-bd"/>
</dbReference>
<name>A0AB40BSF4_DIOCR</name>
<evidence type="ECO:0000256" key="2">
    <source>
        <dbReference type="ARBA" id="ARBA00023015"/>
    </source>
</evidence>
<organism evidence="8 9">
    <name type="scientific">Dioscorea cayennensis subsp. rotundata</name>
    <name type="common">White Guinea yam</name>
    <name type="synonym">Dioscorea rotundata</name>
    <dbReference type="NCBI Taxonomy" id="55577"/>
    <lineage>
        <taxon>Eukaryota</taxon>
        <taxon>Viridiplantae</taxon>
        <taxon>Streptophyta</taxon>
        <taxon>Embryophyta</taxon>
        <taxon>Tracheophyta</taxon>
        <taxon>Spermatophyta</taxon>
        <taxon>Magnoliopsida</taxon>
        <taxon>Liliopsida</taxon>
        <taxon>Dioscoreales</taxon>
        <taxon>Dioscoreaceae</taxon>
        <taxon>Dioscorea</taxon>
    </lineage>
</organism>
<reference evidence="9" key="1">
    <citation type="submission" date="2025-08" db="UniProtKB">
        <authorList>
            <consortium name="RefSeq"/>
        </authorList>
    </citation>
    <scope>IDENTIFICATION</scope>
</reference>